<dbReference type="AlphaFoldDB" id="A0AAF0Y3X5"/>
<evidence type="ECO:0000259" key="1">
    <source>
        <dbReference type="Pfam" id="PF00144"/>
    </source>
</evidence>
<evidence type="ECO:0000313" key="3">
    <source>
        <dbReference type="Proteomes" id="UP000827549"/>
    </source>
</evidence>
<dbReference type="Gene3D" id="3.40.710.10">
    <property type="entry name" value="DD-peptidase/beta-lactamase superfamily"/>
    <property type="match status" value="1"/>
</dbReference>
<keyword evidence="2" id="KW-0808">Transferase</keyword>
<keyword evidence="3" id="KW-1185">Reference proteome</keyword>
<dbReference type="PANTHER" id="PTHR43283">
    <property type="entry name" value="BETA-LACTAMASE-RELATED"/>
    <property type="match status" value="1"/>
</dbReference>
<sequence length="481" mass="51611">MPHDITPRRLAAEAKASASASGTAKADAPVYPVVINTAPKVYPPVRAQSNGAGKAKPRLAFTADDKARLDAILHAAVDSRQVNALTFAVSDAEGELYFNCAGERVFGEPDKGQVDERTMFQLFSCTKLVTSVACLLLVDEGVISLDNPAVIDHYLPEVACQPILRGYASDAPGSEILEPRTTPLTLRHILSHTSGLAYGLFSPVLERWMKERGCYSRHFFDDEDGGVSGHIGVPLVSSPGERFVYGIGIDWAGILVERASGLTLEEFFQKNIFTPLGLKDLVWYADADVRSRLQQACGRLQGELVHSTGIRTIIGPEKKIKQYAGGGGLLGTAKDYLAFLRAILASSKPGGLLSPESYTELFANSLPPRGDNTSAYEDLANVVYTQPYSDENMCANGGQGLAHSIGLTINTVESAHGRKAGSGTWGGACKTDYWIDPATGIVGMCFAQIFAPAPDPPATEPFNVAHETFERAVYDAIEAKE</sequence>
<dbReference type="RefSeq" id="XP_062625865.1">
    <property type="nucleotide sequence ID" value="XM_062769881.1"/>
</dbReference>
<dbReference type="GeneID" id="87806592"/>
<accession>A0AAF0Y3X5</accession>
<name>A0AAF0Y3X5_9TREE</name>
<dbReference type="PANTHER" id="PTHR43283:SF3">
    <property type="entry name" value="BETA-LACTAMASE FAMILY PROTEIN (AFU_ORTHOLOGUE AFUA_5G07500)"/>
    <property type="match status" value="1"/>
</dbReference>
<dbReference type="GO" id="GO:0016746">
    <property type="term" value="F:acyltransferase activity"/>
    <property type="evidence" value="ECO:0007669"/>
    <property type="project" value="UniProtKB-KW"/>
</dbReference>
<dbReference type="Pfam" id="PF00144">
    <property type="entry name" value="Beta-lactamase"/>
    <property type="match status" value="1"/>
</dbReference>
<organism evidence="2 3">
    <name type="scientific">Vanrija pseudolonga</name>
    <dbReference type="NCBI Taxonomy" id="143232"/>
    <lineage>
        <taxon>Eukaryota</taxon>
        <taxon>Fungi</taxon>
        <taxon>Dikarya</taxon>
        <taxon>Basidiomycota</taxon>
        <taxon>Agaricomycotina</taxon>
        <taxon>Tremellomycetes</taxon>
        <taxon>Trichosporonales</taxon>
        <taxon>Trichosporonaceae</taxon>
        <taxon>Vanrija</taxon>
    </lineage>
</organism>
<dbReference type="InterPro" id="IPR050789">
    <property type="entry name" value="Diverse_Enzym_Activities"/>
</dbReference>
<keyword evidence="2" id="KW-0012">Acyltransferase</keyword>
<protein>
    <submittedName>
        <fullName evidence="2">Acyltransferase LovD</fullName>
    </submittedName>
</protein>
<dbReference type="Proteomes" id="UP000827549">
    <property type="component" value="Chromosome 2"/>
</dbReference>
<feature type="domain" description="Beta-lactamase-related" evidence="1">
    <location>
        <begin position="69"/>
        <end position="459"/>
    </location>
</feature>
<dbReference type="InterPro" id="IPR012338">
    <property type="entry name" value="Beta-lactam/transpept-like"/>
</dbReference>
<dbReference type="EMBL" id="CP086715">
    <property type="protein sequence ID" value="WOO79833.1"/>
    <property type="molecule type" value="Genomic_DNA"/>
</dbReference>
<proteinExistence type="predicted"/>
<evidence type="ECO:0000313" key="2">
    <source>
        <dbReference type="EMBL" id="WOO79833.1"/>
    </source>
</evidence>
<reference evidence="2" key="1">
    <citation type="submission" date="2023-10" db="EMBL/GenBank/DDBJ databases">
        <authorList>
            <person name="Noh H."/>
        </authorList>
    </citation>
    <scope>NUCLEOTIDE SEQUENCE</scope>
    <source>
        <strain evidence="2">DUCC4014</strain>
    </source>
</reference>
<gene>
    <name evidence="2" type="primary">lovD_2</name>
    <name evidence="2" type="ORF">LOC62_02G003348</name>
</gene>
<dbReference type="SUPFAM" id="SSF56601">
    <property type="entry name" value="beta-lactamase/transpeptidase-like"/>
    <property type="match status" value="1"/>
</dbReference>
<dbReference type="InterPro" id="IPR001466">
    <property type="entry name" value="Beta-lactam-related"/>
</dbReference>